<proteinExistence type="predicted"/>
<name>A0A2T0W3F0_9RHOB</name>
<dbReference type="Proteomes" id="UP000238007">
    <property type="component" value="Unassembled WGS sequence"/>
</dbReference>
<evidence type="ECO:0000313" key="1">
    <source>
        <dbReference type="EMBL" id="PRY79734.1"/>
    </source>
</evidence>
<accession>A0A2T0W3F0</accession>
<dbReference type="EMBL" id="PVTP01000002">
    <property type="protein sequence ID" value="PRY79734.1"/>
    <property type="molecule type" value="Genomic_DNA"/>
</dbReference>
<gene>
    <name evidence="1" type="ORF">CLV80_102380</name>
</gene>
<evidence type="ECO:0000313" key="2">
    <source>
        <dbReference type="Proteomes" id="UP000238007"/>
    </source>
</evidence>
<dbReference type="OrthoDB" id="7825662at2"/>
<protein>
    <submittedName>
        <fullName evidence="1">Uncharacterized protein</fullName>
    </submittedName>
</protein>
<dbReference type="AlphaFoldDB" id="A0A2T0W3F0"/>
<reference evidence="1 2" key="1">
    <citation type="submission" date="2018-03" db="EMBL/GenBank/DDBJ databases">
        <title>Genomic Encyclopedia of Archaeal and Bacterial Type Strains, Phase II (KMG-II): from individual species to whole genera.</title>
        <authorList>
            <person name="Goeker M."/>
        </authorList>
    </citation>
    <scope>NUCLEOTIDE SEQUENCE [LARGE SCALE GENOMIC DNA]</scope>
    <source>
        <strain evidence="1 2">DSM 101533</strain>
    </source>
</reference>
<sequence>MAKLSFTEHNTQSNIDRSVFRDAVLFLLNRMNTELMLLSKSSKLLTGSQFRVATALCMTACQTGTNISRLVDPISLCSKDALPLARTFYESCLNACWHLADDGQHASKSELYTVYKSYKTQKQHYSLGKTSGFIEREPKMDRNLPIVQRAINTFEPNGSSSKVKKCFDITRAQMLNEVGEVSRFSAILLEGCENMNWENASEIAHGSFYGFELLQAKNRSSVDPFAHIENFIVTNASYVVVACADAVARMARAKVTNLSNAKHVSDAAKLFYQEEIPELAEKIETLS</sequence>
<organism evidence="1 2">
    <name type="scientific">Yoonia maritima</name>
    <dbReference type="NCBI Taxonomy" id="1435347"/>
    <lineage>
        <taxon>Bacteria</taxon>
        <taxon>Pseudomonadati</taxon>
        <taxon>Pseudomonadota</taxon>
        <taxon>Alphaproteobacteria</taxon>
        <taxon>Rhodobacterales</taxon>
        <taxon>Paracoccaceae</taxon>
        <taxon>Yoonia</taxon>
    </lineage>
</organism>
<comment type="caution">
    <text evidence="1">The sequence shown here is derived from an EMBL/GenBank/DDBJ whole genome shotgun (WGS) entry which is preliminary data.</text>
</comment>
<keyword evidence="2" id="KW-1185">Reference proteome</keyword>